<dbReference type="PROSITE" id="PS50949">
    <property type="entry name" value="HTH_GNTR"/>
    <property type="match status" value="1"/>
</dbReference>
<dbReference type="SUPFAM" id="SSF46785">
    <property type="entry name" value="Winged helix' DNA-binding domain"/>
    <property type="match status" value="1"/>
</dbReference>
<evidence type="ECO:0000256" key="2">
    <source>
        <dbReference type="ARBA" id="ARBA00023125"/>
    </source>
</evidence>
<dbReference type="AlphaFoldDB" id="A0A132PM24"/>
<dbReference type="SMART" id="SM00895">
    <property type="entry name" value="FCD"/>
    <property type="match status" value="1"/>
</dbReference>
<keyword evidence="6" id="KW-1185">Reference proteome</keyword>
<gene>
    <name evidence="5" type="ORF">AFM11_13975</name>
</gene>
<dbReference type="Gene3D" id="1.10.10.10">
    <property type="entry name" value="Winged helix-like DNA-binding domain superfamily/Winged helix DNA-binding domain"/>
    <property type="match status" value="1"/>
</dbReference>
<dbReference type="Proteomes" id="UP000070612">
    <property type="component" value="Unassembled WGS sequence"/>
</dbReference>
<reference evidence="5 6" key="1">
    <citation type="submission" date="2015-07" db="EMBL/GenBank/DDBJ databases">
        <title>A draft genome sequence of Mycobacterium wolinskyi.</title>
        <authorList>
            <person name="de Man T.J."/>
            <person name="Perry K.A."/>
            <person name="Coulliette A.D."/>
            <person name="Jensen B."/>
            <person name="Toney N.C."/>
            <person name="Limbago B.M."/>
            <person name="Noble-Wang J."/>
        </authorList>
    </citation>
    <scope>NUCLEOTIDE SEQUENCE [LARGE SCALE GENOMIC DNA]</scope>
    <source>
        <strain evidence="5 6">CDC_01</strain>
    </source>
</reference>
<comment type="caution">
    <text evidence="5">The sequence shown here is derived from an EMBL/GenBank/DDBJ whole genome shotgun (WGS) entry which is preliminary data.</text>
</comment>
<organism evidence="5 6">
    <name type="scientific">Mycolicibacterium wolinskyi</name>
    <dbReference type="NCBI Taxonomy" id="59750"/>
    <lineage>
        <taxon>Bacteria</taxon>
        <taxon>Bacillati</taxon>
        <taxon>Actinomycetota</taxon>
        <taxon>Actinomycetes</taxon>
        <taxon>Mycobacteriales</taxon>
        <taxon>Mycobacteriaceae</taxon>
        <taxon>Mycolicibacterium</taxon>
    </lineage>
</organism>
<dbReference type="STRING" id="59750.AWC31_09495"/>
<sequence length="229" mass="24845">MRLVSASQRVVAGLKDKIFAGDLPPGQKLPSEAELIEEFGVSRTVVREAVTRLRAEGLVETFQGRGSFVLAVPEPTSFTVESAAIRTHHDVLDMIDFRLGIECEAAALAAARIDDRGGEAVRAALDEFVDAAPEDAVEADFRFHRAVAAVSGNRFYLDLLDSLGPMMIMLPRTRLGDTHSITDAAHAERVRREHGEVAAAVIAGDPDLARAAMRLHLGNTRRRLDAGRL</sequence>
<dbReference type="PANTHER" id="PTHR43537">
    <property type="entry name" value="TRANSCRIPTIONAL REGULATOR, GNTR FAMILY"/>
    <property type="match status" value="1"/>
</dbReference>
<keyword evidence="1" id="KW-0805">Transcription regulation</keyword>
<dbReference type="GO" id="GO:0003677">
    <property type="term" value="F:DNA binding"/>
    <property type="evidence" value="ECO:0007669"/>
    <property type="project" value="UniProtKB-KW"/>
</dbReference>
<accession>A0A132PM24</accession>
<dbReference type="PRINTS" id="PR00035">
    <property type="entry name" value="HTHGNTR"/>
</dbReference>
<dbReference type="SMART" id="SM00345">
    <property type="entry name" value="HTH_GNTR"/>
    <property type="match status" value="1"/>
</dbReference>
<dbReference type="Pfam" id="PF00392">
    <property type="entry name" value="GntR"/>
    <property type="match status" value="1"/>
</dbReference>
<dbReference type="InterPro" id="IPR036388">
    <property type="entry name" value="WH-like_DNA-bd_sf"/>
</dbReference>
<dbReference type="PATRIC" id="fig|59750.3.peg.6898"/>
<dbReference type="CDD" id="cd07377">
    <property type="entry name" value="WHTH_GntR"/>
    <property type="match status" value="1"/>
</dbReference>
<dbReference type="Gene3D" id="1.20.120.530">
    <property type="entry name" value="GntR ligand-binding domain-like"/>
    <property type="match status" value="1"/>
</dbReference>
<evidence type="ECO:0000256" key="1">
    <source>
        <dbReference type="ARBA" id="ARBA00023015"/>
    </source>
</evidence>
<evidence type="ECO:0000259" key="4">
    <source>
        <dbReference type="PROSITE" id="PS50949"/>
    </source>
</evidence>
<dbReference type="InterPro" id="IPR008920">
    <property type="entry name" value="TF_FadR/GntR_C"/>
</dbReference>
<evidence type="ECO:0000313" key="5">
    <source>
        <dbReference type="EMBL" id="KWX23400.1"/>
    </source>
</evidence>
<protein>
    <submittedName>
        <fullName evidence="5">GntR family transcriptional regulator</fullName>
    </submittedName>
</protein>
<dbReference type="Pfam" id="PF07729">
    <property type="entry name" value="FCD"/>
    <property type="match status" value="1"/>
</dbReference>
<keyword evidence="2" id="KW-0238">DNA-binding</keyword>
<name>A0A132PM24_9MYCO</name>
<dbReference type="GO" id="GO:0003700">
    <property type="term" value="F:DNA-binding transcription factor activity"/>
    <property type="evidence" value="ECO:0007669"/>
    <property type="project" value="InterPro"/>
</dbReference>
<feature type="domain" description="HTH gntR-type" evidence="4">
    <location>
        <begin position="4"/>
        <end position="72"/>
    </location>
</feature>
<dbReference type="InterPro" id="IPR036390">
    <property type="entry name" value="WH_DNA-bd_sf"/>
</dbReference>
<dbReference type="EMBL" id="LGTW01000008">
    <property type="protein sequence ID" value="KWX23400.1"/>
    <property type="molecule type" value="Genomic_DNA"/>
</dbReference>
<dbReference type="InterPro" id="IPR000524">
    <property type="entry name" value="Tscrpt_reg_HTH_GntR"/>
</dbReference>
<keyword evidence="3" id="KW-0804">Transcription</keyword>
<evidence type="ECO:0000256" key="3">
    <source>
        <dbReference type="ARBA" id="ARBA00023163"/>
    </source>
</evidence>
<evidence type="ECO:0000313" key="6">
    <source>
        <dbReference type="Proteomes" id="UP000070612"/>
    </source>
</evidence>
<proteinExistence type="predicted"/>
<dbReference type="SUPFAM" id="SSF48008">
    <property type="entry name" value="GntR ligand-binding domain-like"/>
    <property type="match status" value="1"/>
</dbReference>
<dbReference type="PANTHER" id="PTHR43537:SF5">
    <property type="entry name" value="UXU OPERON TRANSCRIPTIONAL REGULATOR"/>
    <property type="match status" value="1"/>
</dbReference>
<dbReference type="InterPro" id="IPR011711">
    <property type="entry name" value="GntR_C"/>
</dbReference>